<evidence type="ECO:0000313" key="6">
    <source>
        <dbReference type="Proteomes" id="UP000583929"/>
    </source>
</evidence>
<evidence type="ECO:0000256" key="1">
    <source>
        <dbReference type="ARBA" id="ARBA00007626"/>
    </source>
</evidence>
<feature type="repeat" description="PPR" evidence="3">
    <location>
        <begin position="490"/>
        <end position="524"/>
    </location>
</feature>
<organism evidence="5 6">
    <name type="scientific">Cannabis sativa</name>
    <name type="common">Hemp</name>
    <name type="synonym">Marijuana</name>
    <dbReference type="NCBI Taxonomy" id="3483"/>
    <lineage>
        <taxon>Eukaryota</taxon>
        <taxon>Viridiplantae</taxon>
        <taxon>Streptophyta</taxon>
        <taxon>Embryophyta</taxon>
        <taxon>Tracheophyta</taxon>
        <taxon>Spermatophyta</taxon>
        <taxon>Magnoliopsida</taxon>
        <taxon>eudicotyledons</taxon>
        <taxon>Gunneridae</taxon>
        <taxon>Pentapetalae</taxon>
        <taxon>rosids</taxon>
        <taxon>fabids</taxon>
        <taxon>Rosales</taxon>
        <taxon>Cannabaceae</taxon>
        <taxon>Cannabis</taxon>
    </lineage>
</organism>
<protein>
    <recommendedName>
        <fullName evidence="7">Pentatricopeptide repeat-containing protein</fullName>
    </recommendedName>
</protein>
<dbReference type="PANTHER" id="PTHR46128">
    <property type="entry name" value="MITOCHONDRIAL GROUP I INTRON SPLICING FACTOR CCM1"/>
    <property type="match status" value="1"/>
</dbReference>
<evidence type="ECO:0000256" key="3">
    <source>
        <dbReference type="PROSITE-ProRule" id="PRU00708"/>
    </source>
</evidence>
<dbReference type="Proteomes" id="UP000583929">
    <property type="component" value="Unassembled WGS sequence"/>
</dbReference>
<dbReference type="Pfam" id="PF01535">
    <property type="entry name" value="PPR"/>
    <property type="match status" value="3"/>
</dbReference>
<feature type="repeat" description="PPR" evidence="3">
    <location>
        <begin position="308"/>
        <end position="342"/>
    </location>
</feature>
<gene>
    <name evidence="5" type="ORF">G4B88_018998</name>
</gene>
<evidence type="ECO:0000256" key="2">
    <source>
        <dbReference type="ARBA" id="ARBA00022737"/>
    </source>
</evidence>
<feature type="repeat" description="PPR" evidence="3">
    <location>
        <begin position="271"/>
        <end position="305"/>
    </location>
</feature>
<evidence type="ECO:0000256" key="4">
    <source>
        <dbReference type="SAM" id="MobiDB-lite"/>
    </source>
</evidence>
<dbReference type="PROSITE" id="PS51375">
    <property type="entry name" value="PPR"/>
    <property type="match status" value="10"/>
</dbReference>
<comment type="caution">
    <text evidence="5">The sequence shown here is derived from an EMBL/GenBank/DDBJ whole genome shotgun (WGS) entry which is preliminary data.</text>
</comment>
<evidence type="ECO:0000313" key="5">
    <source>
        <dbReference type="EMBL" id="KAF4388721.1"/>
    </source>
</evidence>
<dbReference type="Gene3D" id="1.25.40.10">
    <property type="entry name" value="Tetratricopeptide repeat domain"/>
    <property type="match status" value="6"/>
</dbReference>
<reference evidence="5 6" key="1">
    <citation type="journal article" date="2020" name="bioRxiv">
        <title>Sequence and annotation of 42 cannabis genomes reveals extensive copy number variation in cannabinoid synthesis and pathogen resistance genes.</title>
        <authorList>
            <person name="Mckernan K.J."/>
            <person name="Helbert Y."/>
            <person name="Kane L.T."/>
            <person name="Ebling H."/>
            <person name="Zhang L."/>
            <person name="Liu B."/>
            <person name="Eaton Z."/>
            <person name="Mclaughlin S."/>
            <person name="Kingan S."/>
            <person name="Baybayan P."/>
            <person name="Concepcion G."/>
            <person name="Jordan M."/>
            <person name="Riva A."/>
            <person name="Barbazuk W."/>
            <person name="Harkins T."/>
        </authorList>
    </citation>
    <scope>NUCLEOTIDE SEQUENCE [LARGE SCALE GENOMIC DNA]</scope>
    <source>
        <strain evidence="6">cv. Jamaican Lion 4</strain>
        <tissue evidence="5">Leaf</tissue>
    </source>
</reference>
<dbReference type="PANTHER" id="PTHR46128:SF211">
    <property type="entry name" value="PENTACOTRIPEPTIDE-REPEAT REGION OF PRORP DOMAIN-CONTAINING PROTEIN"/>
    <property type="match status" value="1"/>
</dbReference>
<dbReference type="AlphaFoldDB" id="A0A7J6H116"/>
<dbReference type="NCBIfam" id="TIGR00756">
    <property type="entry name" value="PPR"/>
    <property type="match status" value="11"/>
</dbReference>
<keyword evidence="2" id="KW-0677">Repeat</keyword>
<proteinExistence type="inferred from homology"/>
<dbReference type="SUPFAM" id="SSF48452">
    <property type="entry name" value="TPR-like"/>
    <property type="match status" value="1"/>
</dbReference>
<dbReference type="InterPro" id="IPR011990">
    <property type="entry name" value="TPR-like_helical_dom_sf"/>
</dbReference>
<feature type="repeat" description="PPR" evidence="3">
    <location>
        <begin position="200"/>
        <end position="235"/>
    </location>
</feature>
<comment type="similarity">
    <text evidence="1">Belongs to the PPR family. P subfamily.</text>
</comment>
<dbReference type="InterPro" id="IPR050872">
    <property type="entry name" value="PPR_P_subfamily"/>
</dbReference>
<feature type="repeat" description="PPR" evidence="3">
    <location>
        <begin position="165"/>
        <end position="199"/>
    </location>
</feature>
<keyword evidence="6" id="KW-1185">Reference proteome</keyword>
<feature type="region of interest" description="Disordered" evidence="4">
    <location>
        <begin position="39"/>
        <end position="69"/>
    </location>
</feature>
<feature type="repeat" description="PPR" evidence="3">
    <location>
        <begin position="379"/>
        <end position="413"/>
    </location>
</feature>
<sequence>MAPKFITRTISMAVTRNHLFTPIYSSAIALPRRYCSSSSETINPSKNEDKPKSSSLSSSSKNKKGKATAMSRLINSNPWSSELESSLSKLSPSFSKTTVIQILNLVKNPSKALQFFKWVQQKGFSHTDHSYFLMLEILGSSRNLNAARNFLLSIEKKSNGFVKLEDRFFNSLIRNYGRAGLFQESFKLFTTMKSLGISPSVVSFNNLFSILLKRGRTNLAKNLFDEMLSTYGVTPDAFTFNILINGFCMNSMVDEGFRFFKDMARFQCEPDVITYNTLVDGLCRAGKVDIARNVVKGMSKKSLDLNPNVITYTTLIRGYCMKREIDEALVVLEEMTSQGLKPNRITYNTLIKGLGEAQRLDKIKEILERTMRDGEFVPDTCTFNTLMHKHCQAGNLDEALKVFGKMSELKVLQDSATYSVLIRSLCQRGEYDRAEELFDELSEKEILLDDAGCKPLAAAYNLVFEHLCKNGKTIKAEGVFRQLMRRGTQDPTSFKILIMGHCKEGTFEAGYELLVLMLRRDFVPDAEIYESLINGLLQKDKPILAKLTLEKMLRSSHFPRTSVFHAILAELIENRCARDSASFVMLMLERKIRQNITLSTDLISLLFGNGQGDKAFEILKLLYENDYSVKIEELVSLLSQKSKLLEACKVLKFSLQKDQSVDIELFNSVLSGLSKVKKAKEAFSLYYELVEKGVQHQQLTCLEDLKSALEVSGQSAEANFVSKRMPSGVAGLRVAKDMGHSQKTTLEAKFGCPISKRQYKKE</sequence>
<feature type="repeat" description="PPR" evidence="3">
    <location>
        <begin position="662"/>
        <end position="696"/>
    </location>
</feature>
<evidence type="ECO:0008006" key="7">
    <source>
        <dbReference type="Google" id="ProtNLM"/>
    </source>
</evidence>
<accession>A0A7J6H116</accession>
<feature type="repeat" description="PPR" evidence="3">
    <location>
        <begin position="343"/>
        <end position="378"/>
    </location>
</feature>
<dbReference type="EMBL" id="JAATIQ010000072">
    <property type="protein sequence ID" value="KAF4388721.1"/>
    <property type="molecule type" value="Genomic_DNA"/>
</dbReference>
<feature type="repeat" description="PPR" evidence="3">
    <location>
        <begin position="414"/>
        <end position="448"/>
    </location>
</feature>
<dbReference type="InterPro" id="IPR002885">
    <property type="entry name" value="PPR_rpt"/>
</dbReference>
<dbReference type="Pfam" id="PF13041">
    <property type="entry name" value="PPR_2"/>
    <property type="match status" value="4"/>
</dbReference>
<name>A0A7J6H116_CANSA</name>
<feature type="repeat" description="PPR" evidence="3">
    <location>
        <begin position="236"/>
        <end position="270"/>
    </location>
</feature>